<evidence type="ECO:0000256" key="1">
    <source>
        <dbReference type="ARBA" id="ARBA00004442"/>
    </source>
</evidence>
<evidence type="ECO:0000256" key="4">
    <source>
        <dbReference type="ARBA" id="ARBA00023136"/>
    </source>
</evidence>
<sequence length="489" mass="53735">MKTIKHFYKIWPIMLLALSFCSCKKDFLEINPEQQTAVNMVVIDLPSTKAAVMGTYGILQSAAYYGRSLVILPDVMADNMYISRRNSNRYTSYDQYITIANDGTAAGTWNALYKTIVNANIIISKGEQLNLAETETAELKHLIGEAYTLRALAHFDLLRLYAAPYNASADAGHIGVPVIIKSGTSKEDVISPKRNTVKEGYTQIVSDLQKAITLMPAAAPVGFSTSNRAHIAHYAAKALLSRIYLYMGDWANAETMATDVIGSNRYTLLTNANYAAGSTNFRTQNNSEAIFEVQFTLTDNLAQDALSSFLLQGASYGDGLATDDLYNIYSSTDVRRSFMAKGKRSGSGGEDPAFVITKYNNISTYEEGVKVIRLSEVYLIRAEARAKQGKDALAAADLDVVAKRADTAKPTTTQTGAALQSLILLENRKEFAFEGHRLFDLTRNKQGFTKYRTGGIVIPVEQGSLQTVLPIPLAEMNSNPNMEQNQGYK</sequence>
<organism evidence="9 10">
    <name type="scientific">Pedobacter lusitanus</name>
    <dbReference type="NCBI Taxonomy" id="1503925"/>
    <lineage>
        <taxon>Bacteria</taxon>
        <taxon>Pseudomonadati</taxon>
        <taxon>Bacteroidota</taxon>
        <taxon>Sphingobacteriia</taxon>
        <taxon>Sphingobacteriales</taxon>
        <taxon>Sphingobacteriaceae</taxon>
        <taxon>Pedobacter</taxon>
    </lineage>
</organism>
<keyword evidence="10" id="KW-1185">Reference proteome</keyword>
<dbReference type="RefSeq" id="WP_041887293.1">
    <property type="nucleotide sequence ID" value="NZ_CP157278.1"/>
</dbReference>
<dbReference type="InterPro" id="IPR033985">
    <property type="entry name" value="SusD-like_N"/>
</dbReference>
<dbReference type="Pfam" id="PF14322">
    <property type="entry name" value="SusD-like_3"/>
    <property type="match status" value="1"/>
</dbReference>
<name>A0A0D0EYQ6_9SPHI</name>
<evidence type="ECO:0008006" key="11">
    <source>
        <dbReference type="Google" id="ProtNLM"/>
    </source>
</evidence>
<keyword evidence="3 6" id="KW-0732">Signal</keyword>
<comment type="subcellular location">
    <subcellularLocation>
        <location evidence="1">Cell outer membrane</location>
    </subcellularLocation>
</comment>
<feature type="domain" description="SusD-like N-terminal" evidence="8">
    <location>
        <begin position="26"/>
        <end position="245"/>
    </location>
</feature>
<dbReference type="SUPFAM" id="SSF48452">
    <property type="entry name" value="TPR-like"/>
    <property type="match status" value="1"/>
</dbReference>
<evidence type="ECO:0000256" key="2">
    <source>
        <dbReference type="ARBA" id="ARBA00006275"/>
    </source>
</evidence>
<dbReference type="CDD" id="cd08977">
    <property type="entry name" value="SusD"/>
    <property type="match status" value="1"/>
</dbReference>
<dbReference type="Gene3D" id="2.20.20.130">
    <property type="match status" value="1"/>
</dbReference>
<evidence type="ECO:0000313" key="9">
    <source>
        <dbReference type="EMBL" id="KIO74508.1"/>
    </source>
</evidence>
<evidence type="ECO:0000256" key="3">
    <source>
        <dbReference type="ARBA" id="ARBA00022729"/>
    </source>
</evidence>
<evidence type="ECO:0000313" key="10">
    <source>
        <dbReference type="Proteomes" id="UP000032049"/>
    </source>
</evidence>
<evidence type="ECO:0000259" key="8">
    <source>
        <dbReference type="Pfam" id="PF14322"/>
    </source>
</evidence>
<protein>
    <recommendedName>
        <fullName evidence="11">RagB/SusD family nutrient uptake outer membrane protein</fullName>
    </recommendedName>
</protein>
<dbReference type="AlphaFoldDB" id="A0A0D0EYQ6"/>
<gene>
    <name evidence="9" type="ORF">TH53_26040</name>
</gene>
<evidence type="ECO:0000256" key="6">
    <source>
        <dbReference type="SAM" id="SignalP"/>
    </source>
</evidence>
<evidence type="ECO:0000256" key="5">
    <source>
        <dbReference type="ARBA" id="ARBA00023237"/>
    </source>
</evidence>
<dbReference type="EMBL" id="JXRA01000180">
    <property type="protein sequence ID" value="KIO74508.1"/>
    <property type="molecule type" value="Genomic_DNA"/>
</dbReference>
<dbReference type="Pfam" id="PF07980">
    <property type="entry name" value="SusD_RagB"/>
    <property type="match status" value="1"/>
</dbReference>
<dbReference type="Proteomes" id="UP000032049">
    <property type="component" value="Unassembled WGS sequence"/>
</dbReference>
<feature type="chain" id="PRO_5002209580" description="RagB/SusD family nutrient uptake outer membrane protein" evidence="6">
    <location>
        <begin position="25"/>
        <end position="489"/>
    </location>
</feature>
<dbReference type="PROSITE" id="PS51257">
    <property type="entry name" value="PROKAR_LIPOPROTEIN"/>
    <property type="match status" value="1"/>
</dbReference>
<keyword evidence="4" id="KW-0472">Membrane</keyword>
<feature type="signal peptide" evidence="6">
    <location>
        <begin position="1"/>
        <end position="24"/>
    </location>
</feature>
<accession>A0A0D0EYQ6</accession>
<feature type="domain" description="RagB/SusD" evidence="7">
    <location>
        <begin position="359"/>
        <end position="488"/>
    </location>
</feature>
<dbReference type="InterPro" id="IPR011990">
    <property type="entry name" value="TPR-like_helical_dom_sf"/>
</dbReference>
<reference evidence="9 10" key="1">
    <citation type="submission" date="2015-01" db="EMBL/GenBank/DDBJ databases">
        <title>Draft genome sequence of Pedobacter sp. NL19 isolated from sludge of an effluent treatment pond in an abandoned uranium mine.</title>
        <authorList>
            <person name="Santos T."/>
            <person name="Caetano T."/>
            <person name="Covas C."/>
            <person name="Cruz A."/>
            <person name="Mendo S."/>
        </authorList>
    </citation>
    <scope>NUCLEOTIDE SEQUENCE [LARGE SCALE GENOMIC DNA]</scope>
    <source>
        <strain evidence="9 10">NL19</strain>
    </source>
</reference>
<keyword evidence="5" id="KW-0998">Cell outer membrane</keyword>
<comment type="caution">
    <text evidence="9">The sequence shown here is derived from an EMBL/GenBank/DDBJ whole genome shotgun (WGS) entry which is preliminary data.</text>
</comment>
<proteinExistence type="inferred from homology"/>
<dbReference type="InterPro" id="IPR012944">
    <property type="entry name" value="SusD_RagB_dom"/>
</dbReference>
<dbReference type="OrthoDB" id="1080118at2"/>
<dbReference type="Gene3D" id="1.25.40.900">
    <property type="match status" value="1"/>
</dbReference>
<dbReference type="Gene3D" id="1.25.40.390">
    <property type="match status" value="1"/>
</dbReference>
<dbReference type="GO" id="GO:0009279">
    <property type="term" value="C:cell outer membrane"/>
    <property type="evidence" value="ECO:0007669"/>
    <property type="project" value="UniProtKB-SubCell"/>
</dbReference>
<evidence type="ECO:0000259" key="7">
    <source>
        <dbReference type="Pfam" id="PF07980"/>
    </source>
</evidence>
<comment type="similarity">
    <text evidence="2">Belongs to the SusD family.</text>
</comment>
<dbReference type="STRING" id="1503925.TH53_26040"/>